<protein>
    <submittedName>
        <fullName evidence="9">Ferric reductase</fullName>
    </submittedName>
</protein>
<feature type="domain" description="Ferric oxidoreductase" evidence="8">
    <location>
        <begin position="37"/>
        <end position="124"/>
    </location>
</feature>
<dbReference type="GO" id="GO:0020037">
    <property type="term" value="F:heme binding"/>
    <property type="evidence" value="ECO:0007669"/>
    <property type="project" value="TreeGrafter"/>
</dbReference>
<evidence type="ECO:0000313" key="9">
    <source>
        <dbReference type="EMBL" id="QOP42405.1"/>
    </source>
</evidence>
<dbReference type="InterPro" id="IPR022837">
    <property type="entry name" value="MsrQ-like"/>
</dbReference>
<feature type="transmembrane region" description="Helical" evidence="7">
    <location>
        <begin position="13"/>
        <end position="35"/>
    </location>
</feature>
<evidence type="ECO:0000256" key="3">
    <source>
        <dbReference type="ARBA" id="ARBA00022692"/>
    </source>
</evidence>
<dbReference type="GO" id="GO:0016679">
    <property type="term" value="F:oxidoreductase activity, acting on diphenols and related substances as donors"/>
    <property type="evidence" value="ECO:0007669"/>
    <property type="project" value="TreeGrafter"/>
</dbReference>
<keyword evidence="4 7" id="KW-1133">Transmembrane helix</keyword>
<dbReference type="Proteomes" id="UP000593910">
    <property type="component" value="Chromosome"/>
</dbReference>
<keyword evidence="10" id="KW-1185">Reference proteome</keyword>
<accession>A0A7M1AYF6</accession>
<dbReference type="GO" id="GO:0010181">
    <property type="term" value="F:FMN binding"/>
    <property type="evidence" value="ECO:0007669"/>
    <property type="project" value="TreeGrafter"/>
</dbReference>
<proteinExistence type="predicted"/>
<feature type="transmembrane region" description="Helical" evidence="7">
    <location>
        <begin position="115"/>
        <end position="133"/>
    </location>
</feature>
<dbReference type="EMBL" id="CP041165">
    <property type="protein sequence ID" value="QOP42405.1"/>
    <property type="molecule type" value="Genomic_DNA"/>
</dbReference>
<dbReference type="PANTHER" id="PTHR36964">
    <property type="entry name" value="PROTEIN-METHIONINE-SULFOXIDE REDUCTASE HEME-BINDING SUBUNIT MSRQ"/>
    <property type="match status" value="1"/>
</dbReference>
<evidence type="ECO:0000256" key="4">
    <source>
        <dbReference type="ARBA" id="ARBA00022989"/>
    </source>
</evidence>
<keyword evidence="2" id="KW-0813">Transport</keyword>
<keyword evidence="3 7" id="KW-0812">Transmembrane</keyword>
<feature type="transmembrane region" description="Helical" evidence="7">
    <location>
        <begin position="139"/>
        <end position="155"/>
    </location>
</feature>
<dbReference type="PANTHER" id="PTHR36964:SF1">
    <property type="entry name" value="PROTEIN-METHIONINE-SULFOXIDE REDUCTASE HEME-BINDING SUBUNIT MSRQ"/>
    <property type="match status" value="1"/>
</dbReference>
<feature type="transmembrane region" description="Helical" evidence="7">
    <location>
        <begin position="85"/>
        <end position="103"/>
    </location>
</feature>
<evidence type="ECO:0000256" key="6">
    <source>
        <dbReference type="ARBA" id="ARBA00023136"/>
    </source>
</evidence>
<feature type="transmembrane region" description="Helical" evidence="7">
    <location>
        <begin position="47"/>
        <end position="65"/>
    </location>
</feature>
<evidence type="ECO:0000259" key="8">
    <source>
        <dbReference type="Pfam" id="PF01794"/>
    </source>
</evidence>
<evidence type="ECO:0000256" key="7">
    <source>
        <dbReference type="SAM" id="Phobius"/>
    </source>
</evidence>
<comment type="subcellular location">
    <subcellularLocation>
        <location evidence="1">Membrane</location>
        <topology evidence="1">Multi-pass membrane protein</topology>
    </subcellularLocation>
</comment>
<gene>
    <name evidence="9" type="ORF">FJR03_08770</name>
</gene>
<dbReference type="Pfam" id="PF01794">
    <property type="entry name" value="Ferric_reduct"/>
    <property type="match status" value="1"/>
</dbReference>
<dbReference type="InterPro" id="IPR013130">
    <property type="entry name" value="Fe3_Rdtase_TM_dom"/>
</dbReference>
<organism evidence="9 10">
    <name type="scientific">Sulfurimonas marina</name>
    <dbReference type="NCBI Taxonomy" id="2590551"/>
    <lineage>
        <taxon>Bacteria</taxon>
        <taxon>Pseudomonadati</taxon>
        <taxon>Campylobacterota</taxon>
        <taxon>Epsilonproteobacteria</taxon>
        <taxon>Campylobacterales</taxon>
        <taxon>Sulfurimonadaceae</taxon>
        <taxon>Sulfurimonas</taxon>
    </lineage>
</organism>
<dbReference type="GO" id="GO:0005886">
    <property type="term" value="C:plasma membrane"/>
    <property type="evidence" value="ECO:0007669"/>
    <property type="project" value="TreeGrafter"/>
</dbReference>
<sequence>MLFIVEVDDPIKYIYTVTGATAITLLYATTTISLVKKIVNFIKYRRTVGLFSFFYALLHMLNFIILDMELDLEFAIQETLDKPFIYLGMSAFFILLFMAITSLKKLFSKFYKYHKVIYIAIILVTIHFIMAQKALSLEQFGYLFIMGIIVVLKILQRTNLIKL</sequence>
<reference evidence="9 10" key="1">
    <citation type="submission" date="2019-06" db="EMBL/GenBank/DDBJ databases">
        <title>Sulfurimonas gotlandica sp. nov., a chemoautotrophic and psychrotolerant epsilonproteobacterium isolated from a pelagic redoxcline, and an emended description of the genus Sulfurimonas.</title>
        <authorList>
            <person name="Wang S."/>
            <person name="Jiang L."/>
            <person name="Shao Z."/>
        </authorList>
    </citation>
    <scope>NUCLEOTIDE SEQUENCE [LARGE SCALE GENOMIC DNA]</scope>
    <source>
        <strain evidence="9 10">B2</strain>
    </source>
</reference>
<dbReference type="KEGG" id="smax:FJR03_08770"/>
<evidence type="ECO:0000313" key="10">
    <source>
        <dbReference type="Proteomes" id="UP000593910"/>
    </source>
</evidence>
<keyword evidence="5" id="KW-0408">Iron</keyword>
<evidence type="ECO:0000256" key="1">
    <source>
        <dbReference type="ARBA" id="ARBA00004141"/>
    </source>
</evidence>
<name>A0A7M1AYF6_9BACT</name>
<keyword evidence="6 7" id="KW-0472">Membrane</keyword>
<dbReference type="AlphaFoldDB" id="A0A7M1AYF6"/>
<evidence type="ECO:0000256" key="2">
    <source>
        <dbReference type="ARBA" id="ARBA00022448"/>
    </source>
</evidence>
<evidence type="ECO:0000256" key="5">
    <source>
        <dbReference type="ARBA" id="ARBA00023004"/>
    </source>
</evidence>